<evidence type="ECO:0000256" key="2">
    <source>
        <dbReference type="ARBA" id="ARBA00022448"/>
    </source>
</evidence>
<dbReference type="InterPro" id="IPR037066">
    <property type="entry name" value="Plug_dom_sf"/>
</dbReference>
<evidence type="ECO:0000256" key="6">
    <source>
        <dbReference type="ARBA" id="ARBA00023237"/>
    </source>
</evidence>
<dbReference type="SUPFAM" id="SSF56935">
    <property type="entry name" value="Porins"/>
    <property type="match status" value="1"/>
</dbReference>
<dbReference type="InterPro" id="IPR008969">
    <property type="entry name" value="CarboxyPept-like_regulatory"/>
</dbReference>
<gene>
    <name evidence="10" type="ORF">WJU22_13840</name>
</gene>
<dbReference type="InterPro" id="IPR012910">
    <property type="entry name" value="Plug_dom"/>
</dbReference>
<dbReference type="InterPro" id="IPR039426">
    <property type="entry name" value="TonB-dep_rcpt-like"/>
</dbReference>
<evidence type="ECO:0000256" key="4">
    <source>
        <dbReference type="ARBA" id="ARBA00022692"/>
    </source>
</evidence>
<dbReference type="Pfam" id="PF07715">
    <property type="entry name" value="Plug"/>
    <property type="match status" value="1"/>
</dbReference>
<dbReference type="Gene3D" id="2.170.130.10">
    <property type="entry name" value="TonB-dependent receptor, plug domain"/>
    <property type="match status" value="1"/>
</dbReference>
<evidence type="ECO:0000256" key="3">
    <source>
        <dbReference type="ARBA" id="ARBA00022452"/>
    </source>
</evidence>
<name>A0ABZ2YVW0_9BACT</name>
<evidence type="ECO:0000256" key="5">
    <source>
        <dbReference type="ARBA" id="ARBA00023136"/>
    </source>
</evidence>
<keyword evidence="11" id="KW-1185">Reference proteome</keyword>
<feature type="domain" description="TonB-dependent receptor plug" evidence="9">
    <location>
        <begin position="210"/>
        <end position="309"/>
    </location>
</feature>
<dbReference type="Proteomes" id="UP001449657">
    <property type="component" value="Chromosome"/>
</dbReference>
<keyword evidence="3 7" id="KW-1134">Transmembrane beta strand</keyword>
<comment type="subcellular location">
    <subcellularLocation>
        <location evidence="1 7">Cell outer membrane</location>
        <topology evidence="1 7">Multi-pass membrane protein</topology>
    </subcellularLocation>
</comment>
<dbReference type="InterPro" id="IPR036942">
    <property type="entry name" value="Beta-barrel_TonB_sf"/>
</dbReference>
<evidence type="ECO:0000259" key="9">
    <source>
        <dbReference type="Pfam" id="PF07715"/>
    </source>
</evidence>
<sequence>MKITSVLLLAICLHVSASTYSQSITFSGREVPMKRVFAAIKQQTGYVVWGKSDLLRQAGTISASVQNMPLLSFLDLIVKDQPFQYKIADNTIFLYGKFDPVPVEQVQAVKETPVTGRIIDSTGVPLIGATIVATGGGRSAITDAEGKFTLPVQEGSVVRISFIGFKTKDVTITARMLQSGTMGNVVLSMISSNLTELNVTANTGYQLIPKERATGAFSVITEETLGARMQTSLISRLEGTVPGLFMQNGSVNLRGISTLYGTQSPLFVVDGFPYEGDLNYLNPNDIVNVTVMKDAAASSIYGTRAANGVISITTRHGSARKLTVNFSSTAFLTPKSDAGYLNLMNSKEMVDMEVELFNKWHPSFNDRLQRTGKSKVKEALYDHEQGNITKAQLDEILNQLRSYDGQSQVEDLYMRNQFKHRESFSVNGGNDAHQYNLFMNYTGNSGFGLRDRDEVVNVGLNDRVKVFKWLDAEAGVMTNLSNAKYTLESPERYYTNMPYEIMQYADGSPAPFTKLKSPYENNRLVEVGLYDETYYPLEEMDRAKLSNWSNYFRLQGGFTAKIIRGLTLDLKYQTERGSSLGKTYYSPTSYYTKRMINDAAQIDNNGELIKNIPDGGQIFETRGSSKSYTARGQLSFDREVAPRHRLTAIAGTEWRAISGGATKLSKMGYNDNNLQFQPINEAQLGSLKNTQSVDGTFFWGFNDDTYYRYWENRYVSFYGNFGYTFDGKYNLTGSARIDDSNLFGVATRDRRLPVWHLGASWRLTEEDFMKNINWLNNLAIRTTYGLGGNVAQTAGPYLQATSSFFNDARANATDILYPPNGNLRWEKTASTNIGIDFAVLNNRISGSVDYYIRKTTDLLGEKLTDPTNAFPFALINYGSMNNKGLEIALNTRNIESRNFSWNTTLNLTFNKSRMTDINLRNPDYRTLTQGWGVNRIGYPMDAVFSFRYAGLDPTNGTVMVYDADGKVVKNYDQSGTVVANMQDVNGLVYSGTLRPKWTSGFTNTFNYKQLTLRVMMIANGGHVIRDVASPIQNDFGSRNVDKRLMNFWRKPGDELNPNTMPAPDLNADGREYYSLIWFAADRNVLKADYIKVRDISLSYDFAKMLQSVTKLSSAKFTLQVQNPFSWFRNGQGIDPEAYQLASLYANRTLWVSRVYMAGIDITF</sequence>
<evidence type="ECO:0000313" key="11">
    <source>
        <dbReference type="Proteomes" id="UP001449657"/>
    </source>
</evidence>
<dbReference type="InterPro" id="IPR023996">
    <property type="entry name" value="TonB-dep_OMP_SusC/RagA"/>
</dbReference>
<keyword evidence="8" id="KW-0732">Signal</keyword>
<dbReference type="NCBIfam" id="TIGR04057">
    <property type="entry name" value="SusC_RagA_signa"/>
    <property type="match status" value="1"/>
</dbReference>
<feature type="chain" id="PRO_5047314830" evidence="8">
    <location>
        <begin position="18"/>
        <end position="1163"/>
    </location>
</feature>
<dbReference type="InterPro" id="IPR023997">
    <property type="entry name" value="TonB-dep_OMP_SusC/RagA_CS"/>
</dbReference>
<reference evidence="10 11" key="1">
    <citation type="submission" date="2024-03" db="EMBL/GenBank/DDBJ databases">
        <title>Chitinophaga caseinilytica sp. nov., a casein hydrolysing bacterium isolated from forest soil.</title>
        <authorList>
            <person name="Lee D.S."/>
            <person name="Han D.M."/>
            <person name="Baek J.H."/>
            <person name="Choi D.G."/>
            <person name="Jeon J.H."/>
            <person name="Jeon C.O."/>
        </authorList>
    </citation>
    <scope>NUCLEOTIDE SEQUENCE [LARGE SCALE GENOMIC DNA]</scope>
    <source>
        <strain evidence="10 11">KACC 19118</strain>
    </source>
</reference>
<protein>
    <submittedName>
        <fullName evidence="10">SusC/RagA family TonB-linked outer membrane protein</fullName>
    </submittedName>
</protein>
<accession>A0ABZ2YVW0</accession>
<keyword evidence="4 7" id="KW-0812">Transmembrane</keyword>
<evidence type="ECO:0000313" key="10">
    <source>
        <dbReference type="EMBL" id="WZN43980.1"/>
    </source>
</evidence>
<dbReference type="NCBIfam" id="TIGR04056">
    <property type="entry name" value="OMP_RagA_SusC"/>
    <property type="match status" value="1"/>
</dbReference>
<dbReference type="RefSeq" id="WP_341838774.1">
    <property type="nucleotide sequence ID" value="NZ_CP149792.1"/>
</dbReference>
<feature type="signal peptide" evidence="8">
    <location>
        <begin position="1"/>
        <end position="17"/>
    </location>
</feature>
<dbReference type="Gene3D" id="2.40.170.20">
    <property type="entry name" value="TonB-dependent receptor, beta-barrel domain"/>
    <property type="match status" value="1"/>
</dbReference>
<dbReference type="SUPFAM" id="SSF49464">
    <property type="entry name" value="Carboxypeptidase regulatory domain-like"/>
    <property type="match status" value="1"/>
</dbReference>
<proteinExistence type="inferred from homology"/>
<dbReference type="EMBL" id="CP150096">
    <property type="protein sequence ID" value="WZN43980.1"/>
    <property type="molecule type" value="Genomic_DNA"/>
</dbReference>
<dbReference type="Gene3D" id="2.60.40.1120">
    <property type="entry name" value="Carboxypeptidase-like, regulatory domain"/>
    <property type="match status" value="1"/>
</dbReference>
<evidence type="ECO:0000256" key="7">
    <source>
        <dbReference type="PROSITE-ProRule" id="PRU01360"/>
    </source>
</evidence>
<dbReference type="PROSITE" id="PS52016">
    <property type="entry name" value="TONB_DEPENDENT_REC_3"/>
    <property type="match status" value="1"/>
</dbReference>
<comment type="similarity">
    <text evidence="7">Belongs to the TonB-dependent receptor family.</text>
</comment>
<evidence type="ECO:0000256" key="1">
    <source>
        <dbReference type="ARBA" id="ARBA00004571"/>
    </source>
</evidence>
<keyword evidence="2 7" id="KW-0813">Transport</keyword>
<keyword evidence="5 7" id="KW-0472">Membrane</keyword>
<evidence type="ECO:0000256" key="8">
    <source>
        <dbReference type="SAM" id="SignalP"/>
    </source>
</evidence>
<keyword evidence="6 7" id="KW-0998">Cell outer membrane</keyword>
<dbReference type="Pfam" id="PF13715">
    <property type="entry name" value="CarbopepD_reg_2"/>
    <property type="match status" value="1"/>
</dbReference>
<organism evidence="10 11">
    <name type="scientific">Chitinophaga caseinilytica</name>
    <dbReference type="NCBI Taxonomy" id="2267521"/>
    <lineage>
        <taxon>Bacteria</taxon>
        <taxon>Pseudomonadati</taxon>
        <taxon>Bacteroidota</taxon>
        <taxon>Chitinophagia</taxon>
        <taxon>Chitinophagales</taxon>
        <taxon>Chitinophagaceae</taxon>
        <taxon>Chitinophaga</taxon>
    </lineage>
</organism>